<keyword evidence="1" id="KW-0812">Transmembrane</keyword>
<accession>A0A9W8CZ12</accession>
<comment type="caution">
    <text evidence="2">The sequence shown here is derived from an EMBL/GenBank/DDBJ whole genome shotgun (WGS) entry which is preliminary data.</text>
</comment>
<reference evidence="2" key="1">
    <citation type="submission" date="2022-07" db="EMBL/GenBank/DDBJ databases">
        <title>Phylogenomic reconstructions and comparative analyses of Kickxellomycotina fungi.</title>
        <authorList>
            <person name="Reynolds N.K."/>
            <person name="Stajich J.E."/>
            <person name="Barry K."/>
            <person name="Grigoriev I.V."/>
            <person name="Crous P."/>
            <person name="Smith M.E."/>
        </authorList>
    </citation>
    <scope>NUCLEOTIDE SEQUENCE</scope>
    <source>
        <strain evidence="2">BCRC 34381</strain>
    </source>
</reference>
<proteinExistence type="predicted"/>
<gene>
    <name evidence="2" type="ORF">LPJ61_002604</name>
</gene>
<evidence type="ECO:0000313" key="3">
    <source>
        <dbReference type="Proteomes" id="UP001143981"/>
    </source>
</evidence>
<dbReference type="Proteomes" id="UP001143981">
    <property type="component" value="Unassembled WGS sequence"/>
</dbReference>
<keyword evidence="1" id="KW-1133">Transmembrane helix</keyword>
<evidence type="ECO:0000256" key="1">
    <source>
        <dbReference type="SAM" id="Phobius"/>
    </source>
</evidence>
<dbReference type="OrthoDB" id="1880105at2759"/>
<keyword evidence="1" id="KW-0472">Membrane</keyword>
<dbReference type="AlphaFoldDB" id="A0A9W8CZ12"/>
<feature type="transmembrane region" description="Helical" evidence="1">
    <location>
        <begin position="40"/>
        <end position="58"/>
    </location>
</feature>
<evidence type="ECO:0008006" key="4">
    <source>
        <dbReference type="Google" id="ProtNLM"/>
    </source>
</evidence>
<evidence type="ECO:0000313" key="2">
    <source>
        <dbReference type="EMBL" id="KAJ1731294.1"/>
    </source>
</evidence>
<sequence length="98" mass="10777">MTAEGSSDGGPVRRAAKQDVPATRLFKVLNPELYMRPNRLIMYGGVAAMAGIAIWLGSAELKHRKGKHAADIMADLHMSAQQPPTYQDRMAELKRRSA</sequence>
<keyword evidence="3" id="KW-1185">Reference proteome</keyword>
<name>A0A9W8CZ12_9FUNG</name>
<organism evidence="2 3">
    <name type="scientific">Coemansia biformis</name>
    <dbReference type="NCBI Taxonomy" id="1286918"/>
    <lineage>
        <taxon>Eukaryota</taxon>
        <taxon>Fungi</taxon>
        <taxon>Fungi incertae sedis</taxon>
        <taxon>Zoopagomycota</taxon>
        <taxon>Kickxellomycotina</taxon>
        <taxon>Kickxellomycetes</taxon>
        <taxon>Kickxellales</taxon>
        <taxon>Kickxellaceae</taxon>
        <taxon>Coemansia</taxon>
    </lineage>
</organism>
<protein>
    <recommendedName>
        <fullName evidence="4">Small integral membrane protein 8</fullName>
    </recommendedName>
</protein>
<dbReference type="Pfam" id="PF14937">
    <property type="entry name" value="DUF4500"/>
    <property type="match status" value="1"/>
</dbReference>
<dbReference type="EMBL" id="JANBOI010000345">
    <property type="protein sequence ID" value="KAJ1731294.1"/>
    <property type="molecule type" value="Genomic_DNA"/>
</dbReference>
<dbReference type="InterPro" id="IPR026686">
    <property type="entry name" value="UPF0708"/>
</dbReference>